<dbReference type="Gene3D" id="3.40.50.300">
    <property type="entry name" value="P-loop containing nucleotide triphosphate hydrolases"/>
    <property type="match status" value="1"/>
</dbReference>
<dbReference type="RefSeq" id="WP_245809369.1">
    <property type="nucleotide sequence ID" value="NZ_LT828545.1"/>
</dbReference>
<sequence>MNNIEIQNVSKVFPRFDAGRNIVLDDISFSIKSGDFVTVLGESGGGKTTLLNLIAGLESPTSGEILIDGKKIEGSHPSRSMLFQQPVLIPWLSVKDNVAYGCRLRGDLDRLDYRVHQFLEMMGLSCFENAKPSSLSLGMAQRVCLARALVGRAEMLLLDEPFASLDTFTQAHIQEELINIWLSEAFTAVFVTHDIDEAILLGNKIILLGGYPGRIWGVYDIAEPYPRNMDCEKLKSFRREILANFKRAHVGNRRFLQ</sequence>
<dbReference type="STRING" id="1246637.MTBBW1_1060014"/>
<dbReference type="PANTHER" id="PTHR42788">
    <property type="entry name" value="TAURINE IMPORT ATP-BINDING PROTEIN-RELATED"/>
    <property type="match status" value="1"/>
</dbReference>
<dbReference type="EMBL" id="FWEV01000009">
    <property type="protein sequence ID" value="SLM27663.1"/>
    <property type="molecule type" value="Genomic_DNA"/>
</dbReference>
<dbReference type="GO" id="GO:0005524">
    <property type="term" value="F:ATP binding"/>
    <property type="evidence" value="ECO:0007669"/>
    <property type="project" value="UniProtKB-KW"/>
</dbReference>
<accession>A0A1W1H5A6</accession>
<dbReference type="EC" id="3.6.3.-" evidence="5"/>
<keyword evidence="3 5" id="KW-0067">ATP-binding</keyword>
<feature type="domain" description="ABC transporter" evidence="4">
    <location>
        <begin position="4"/>
        <end position="235"/>
    </location>
</feature>
<evidence type="ECO:0000256" key="3">
    <source>
        <dbReference type="ARBA" id="ARBA00022840"/>
    </source>
</evidence>
<dbReference type="InterPro" id="IPR003439">
    <property type="entry name" value="ABC_transporter-like_ATP-bd"/>
</dbReference>
<reference evidence="5 6" key="1">
    <citation type="submission" date="2017-03" db="EMBL/GenBank/DDBJ databases">
        <authorList>
            <person name="Afonso C.L."/>
            <person name="Miller P.J."/>
            <person name="Scott M.A."/>
            <person name="Spackman E."/>
            <person name="Goraichik I."/>
            <person name="Dimitrov K.M."/>
            <person name="Suarez D.L."/>
            <person name="Swayne D.E."/>
        </authorList>
    </citation>
    <scope>NUCLEOTIDE SEQUENCE [LARGE SCALE GENOMIC DNA]</scope>
    <source>
        <strain evidence="5">PRJEB14757</strain>
    </source>
</reference>
<dbReference type="InterPro" id="IPR017871">
    <property type="entry name" value="ABC_transporter-like_CS"/>
</dbReference>
<gene>
    <name evidence="5" type="primary">ssuB</name>
    <name evidence="5" type="ORF">MTBBW1_1060014</name>
</gene>
<dbReference type="PROSITE" id="PS50893">
    <property type="entry name" value="ABC_TRANSPORTER_2"/>
    <property type="match status" value="1"/>
</dbReference>
<evidence type="ECO:0000256" key="2">
    <source>
        <dbReference type="ARBA" id="ARBA00022741"/>
    </source>
</evidence>
<dbReference type="InterPro" id="IPR027417">
    <property type="entry name" value="P-loop_NTPase"/>
</dbReference>
<dbReference type="GO" id="GO:0016887">
    <property type="term" value="F:ATP hydrolysis activity"/>
    <property type="evidence" value="ECO:0007669"/>
    <property type="project" value="InterPro"/>
</dbReference>
<proteinExistence type="predicted"/>
<dbReference type="CDD" id="cd03293">
    <property type="entry name" value="ABC_NrtD_SsuB_transporters"/>
    <property type="match status" value="1"/>
</dbReference>
<dbReference type="Pfam" id="PF00005">
    <property type="entry name" value="ABC_tran"/>
    <property type="match status" value="1"/>
</dbReference>
<evidence type="ECO:0000259" key="4">
    <source>
        <dbReference type="PROSITE" id="PS50893"/>
    </source>
</evidence>
<dbReference type="AlphaFoldDB" id="A0A1W1H5A6"/>
<keyword evidence="2" id="KW-0547">Nucleotide-binding</keyword>
<protein>
    <submittedName>
        <fullName evidence="5">Aliphatic sulfonates import ATP-binding protein SsuB</fullName>
        <ecNumber evidence="5">3.6.3.-</ecNumber>
    </submittedName>
</protein>
<evidence type="ECO:0000256" key="1">
    <source>
        <dbReference type="ARBA" id="ARBA00022448"/>
    </source>
</evidence>
<dbReference type="InterPro" id="IPR050166">
    <property type="entry name" value="ABC_transporter_ATP-bind"/>
</dbReference>
<evidence type="ECO:0000313" key="5">
    <source>
        <dbReference type="EMBL" id="SLM27663.1"/>
    </source>
</evidence>
<name>A0A1W1H5A6_9BACT</name>
<dbReference type="PANTHER" id="PTHR42788:SF13">
    <property type="entry name" value="ALIPHATIC SULFONATES IMPORT ATP-BINDING PROTEIN SSUB"/>
    <property type="match status" value="1"/>
</dbReference>
<keyword evidence="6" id="KW-1185">Reference proteome</keyword>
<dbReference type="InterPro" id="IPR003593">
    <property type="entry name" value="AAA+_ATPase"/>
</dbReference>
<keyword evidence="1" id="KW-0813">Transport</keyword>
<dbReference type="SUPFAM" id="SSF52540">
    <property type="entry name" value="P-loop containing nucleoside triphosphate hydrolases"/>
    <property type="match status" value="1"/>
</dbReference>
<dbReference type="PROSITE" id="PS00211">
    <property type="entry name" value="ABC_TRANSPORTER_1"/>
    <property type="match status" value="1"/>
</dbReference>
<dbReference type="Proteomes" id="UP000191931">
    <property type="component" value="Unassembled WGS sequence"/>
</dbReference>
<organism evidence="5 6">
    <name type="scientific">Desulfamplus magnetovallimortis</name>
    <dbReference type="NCBI Taxonomy" id="1246637"/>
    <lineage>
        <taxon>Bacteria</taxon>
        <taxon>Pseudomonadati</taxon>
        <taxon>Thermodesulfobacteriota</taxon>
        <taxon>Desulfobacteria</taxon>
        <taxon>Desulfobacterales</taxon>
        <taxon>Desulfobacteraceae</taxon>
        <taxon>Desulfamplus</taxon>
    </lineage>
</organism>
<evidence type="ECO:0000313" key="6">
    <source>
        <dbReference type="Proteomes" id="UP000191931"/>
    </source>
</evidence>
<dbReference type="SMART" id="SM00382">
    <property type="entry name" value="AAA"/>
    <property type="match status" value="1"/>
</dbReference>
<keyword evidence="5" id="KW-0378">Hydrolase</keyword>